<dbReference type="AlphaFoldDB" id="A0A2U1NG88"/>
<protein>
    <submittedName>
        <fullName evidence="2">FBD-like protein</fullName>
    </submittedName>
</protein>
<dbReference type="InterPro" id="IPR036047">
    <property type="entry name" value="F-box-like_dom_sf"/>
</dbReference>
<dbReference type="Pfam" id="PF08387">
    <property type="entry name" value="FBD"/>
    <property type="match status" value="1"/>
</dbReference>
<keyword evidence="3" id="KW-1185">Reference proteome</keyword>
<organism evidence="2 3">
    <name type="scientific">Artemisia annua</name>
    <name type="common">Sweet wormwood</name>
    <dbReference type="NCBI Taxonomy" id="35608"/>
    <lineage>
        <taxon>Eukaryota</taxon>
        <taxon>Viridiplantae</taxon>
        <taxon>Streptophyta</taxon>
        <taxon>Embryophyta</taxon>
        <taxon>Tracheophyta</taxon>
        <taxon>Spermatophyta</taxon>
        <taxon>Magnoliopsida</taxon>
        <taxon>eudicotyledons</taxon>
        <taxon>Gunneridae</taxon>
        <taxon>Pentapetalae</taxon>
        <taxon>asterids</taxon>
        <taxon>campanulids</taxon>
        <taxon>Asterales</taxon>
        <taxon>Asteraceae</taxon>
        <taxon>Asteroideae</taxon>
        <taxon>Anthemideae</taxon>
        <taxon>Artemisiinae</taxon>
        <taxon>Artemisia</taxon>
    </lineage>
</organism>
<evidence type="ECO:0000313" key="2">
    <source>
        <dbReference type="EMBL" id="PWA72542.1"/>
    </source>
</evidence>
<dbReference type="InterPro" id="IPR006566">
    <property type="entry name" value="FBD"/>
</dbReference>
<sequence>MGSNHVDRLSNMPDEVLSEILSLMPTKFAVRTSILSKRWRYNWTLVTNIDIDDSHPYHDLKIFSTFVDRVLGLCKTTEIRLFRLRCMQIWVQKSSVSKWIDEAVRLNVSELDIHVMLLELPLSLFTCKTLTKLKIESNKYWDIMDWQTPFNLPCVKTLDVAVFCNPSRNAFKLIRGCPVLESLSLDIAACSAPEEECRFDIPTLKQLKLTTFKGCNFKKVVLNVPNLDDLFIAGPWHSLFVMEDLSSLVSVTYSLSVMDHLLVELLKGIIGAKSLSFRTTNYMKDLPGVPLLNLPNLKHLELTDDGYKFEQIIIFKFLESCSELEHLSIKTAQVRWGNEPESCWFKPHIVPACMLKTLRTMKYENCKWRKDDIKFLEYMLRNAEVLKTLTVTCKSELLEEQMRLCAKLLKCPRASRYCEIHFVGKSFESASS</sequence>
<dbReference type="InterPro" id="IPR001810">
    <property type="entry name" value="F-box_dom"/>
</dbReference>
<name>A0A2U1NG88_ARTAN</name>
<dbReference type="Proteomes" id="UP000245207">
    <property type="component" value="Unassembled WGS sequence"/>
</dbReference>
<dbReference type="InterPro" id="IPR032675">
    <property type="entry name" value="LRR_dom_sf"/>
</dbReference>
<dbReference type="STRING" id="35608.A0A2U1NG88"/>
<dbReference type="InterPro" id="IPR055411">
    <property type="entry name" value="LRR_FXL15/At3g58940/PEG3-like"/>
</dbReference>
<gene>
    <name evidence="2" type="ORF">CTI12_AA268690</name>
</gene>
<dbReference type="PROSITE" id="PS50181">
    <property type="entry name" value="FBOX"/>
    <property type="match status" value="1"/>
</dbReference>
<dbReference type="PANTHER" id="PTHR31900:SF31">
    <property type="entry name" value="F-BOX_LRR-REPEAT PROTEIN 13-LIKE"/>
    <property type="match status" value="1"/>
</dbReference>
<evidence type="ECO:0000259" key="1">
    <source>
        <dbReference type="PROSITE" id="PS50181"/>
    </source>
</evidence>
<dbReference type="SMART" id="SM00579">
    <property type="entry name" value="FBD"/>
    <property type="match status" value="1"/>
</dbReference>
<dbReference type="Gene3D" id="3.80.10.10">
    <property type="entry name" value="Ribonuclease Inhibitor"/>
    <property type="match status" value="1"/>
</dbReference>
<feature type="domain" description="F-box" evidence="1">
    <location>
        <begin position="6"/>
        <end position="60"/>
    </location>
</feature>
<dbReference type="SUPFAM" id="SSF81383">
    <property type="entry name" value="F-box domain"/>
    <property type="match status" value="1"/>
</dbReference>
<dbReference type="CDD" id="cd22160">
    <property type="entry name" value="F-box_AtFBL13-like"/>
    <property type="match status" value="1"/>
</dbReference>
<dbReference type="InterPro" id="IPR050232">
    <property type="entry name" value="FBL13/AtMIF1-like"/>
</dbReference>
<dbReference type="SUPFAM" id="SSF52047">
    <property type="entry name" value="RNI-like"/>
    <property type="match status" value="1"/>
</dbReference>
<dbReference type="Pfam" id="PF00646">
    <property type="entry name" value="F-box"/>
    <property type="match status" value="1"/>
</dbReference>
<dbReference type="PANTHER" id="PTHR31900">
    <property type="entry name" value="F-BOX/RNI SUPERFAMILY PROTEIN-RELATED"/>
    <property type="match status" value="1"/>
</dbReference>
<dbReference type="OrthoDB" id="1298252at2759"/>
<comment type="caution">
    <text evidence="2">The sequence shown here is derived from an EMBL/GenBank/DDBJ whole genome shotgun (WGS) entry which is preliminary data.</text>
</comment>
<proteinExistence type="predicted"/>
<dbReference type="InterPro" id="IPR053781">
    <property type="entry name" value="F-box_AtFBL13-like"/>
</dbReference>
<dbReference type="EMBL" id="PKPP01002885">
    <property type="protein sequence ID" value="PWA72542.1"/>
    <property type="molecule type" value="Genomic_DNA"/>
</dbReference>
<reference evidence="2 3" key="1">
    <citation type="journal article" date="2018" name="Mol. Plant">
        <title>The genome of Artemisia annua provides insight into the evolution of Asteraceae family and artemisinin biosynthesis.</title>
        <authorList>
            <person name="Shen Q."/>
            <person name="Zhang L."/>
            <person name="Liao Z."/>
            <person name="Wang S."/>
            <person name="Yan T."/>
            <person name="Shi P."/>
            <person name="Liu M."/>
            <person name="Fu X."/>
            <person name="Pan Q."/>
            <person name="Wang Y."/>
            <person name="Lv Z."/>
            <person name="Lu X."/>
            <person name="Zhang F."/>
            <person name="Jiang W."/>
            <person name="Ma Y."/>
            <person name="Chen M."/>
            <person name="Hao X."/>
            <person name="Li L."/>
            <person name="Tang Y."/>
            <person name="Lv G."/>
            <person name="Zhou Y."/>
            <person name="Sun X."/>
            <person name="Brodelius P.E."/>
            <person name="Rose J.K.C."/>
            <person name="Tang K."/>
        </authorList>
    </citation>
    <scope>NUCLEOTIDE SEQUENCE [LARGE SCALE GENOMIC DNA]</scope>
    <source>
        <strain evidence="3">cv. Huhao1</strain>
        <tissue evidence="2">Leaf</tissue>
    </source>
</reference>
<dbReference type="Pfam" id="PF24758">
    <property type="entry name" value="LRR_At5g56370"/>
    <property type="match status" value="1"/>
</dbReference>
<accession>A0A2U1NG88</accession>
<evidence type="ECO:0000313" key="3">
    <source>
        <dbReference type="Proteomes" id="UP000245207"/>
    </source>
</evidence>